<evidence type="ECO:0000313" key="5">
    <source>
        <dbReference type="EMBL" id="GGJ96337.1"/>
    </source>
</evidence>
<feature type="transmembrane region" description="Helical" evidence="3">
    <location>
        <begin position="551"/>
        <end position="581"/>
    </location>
</feature>
<evidence type="ECO:0000313" key="6">
    <source>
        <dbReference type="Proteomes" id="UP000649739"/>
    </source>
</evidence>
<dbReference type="InterPro" id="IPR043130">
    <property type="entry name" value="CDP-OH_PTrfase_TM_dom"/>
</dbReference>
<dbReference type="EMBL" id="BMQB01000005">
    <property type="protein sequence ID" value="GGJ96337.1"/>
    <property type="molecule type" value="Genomic_DNA"/>
</dbReference>
<evidence type="ECO:0000256" key="1">
    <source>
        <dbReference type="ARBA" id="ARBA00022679"/>
    </source>
</evidence>
<keyword evidence="1 2" id="KW-0808">Transferase</keyword>
<dbReference type="GO" id="GO:0008654">
    <property type="term" value="P:phospholipid biosynthetic process"/>
    <property type="evidence" value="ECO:0007669"/>
    <property type="project" value="InterPro"/>
</dbReference>
<organism evidence="5 6">
    <name type="scientific">Pilimelia anulata</name>
    <dbReference type="NCBI Taxonomy" id="53371"/>
    <lineage>
        <taxon>Bacteria</taxon>
        <taxon>Bacillati</taxon>
        <taxon>Actinomycetota</taxon>
        <taxon>Actinomycetes</taxon>
        <taxon>Micromonosporales</taxon>
        <taxon>Micromonosporaceae</taxon>
        <taxon>Pilimelia</taxon>
    </lineage>
</organism>
<dbReference type="InterPro" id="IPR048254">
    <property type="entry name" value="CDP_ALCOHOL_P_TRANSF_CS"/>
</dbReference>
<dbReference type="InterPro" id="IPR000462">
    <property type="entry name" value="CDP-OH_P_trans"/>
</dbReference>
<gene>
    <name evidence="5" type="ORF">GCM10010123_27910</name>
</gene>
<feature type="transmembrane region" description="Helical" evidence="3">
    <location>
        <begin position="378"/>
        <end position="395"/>
    </location>
</feature>
<feature type="domain" description="DUF5941" evidence="4">
    <location>
        <begin position="429"/>
        <end position="562"/>
    </location>
</feature>
<dbReference type="Pfam" id="PF19365">
    <property type="entry name" value="DUF5941"/>
    <property type="match status" value="1"/>
</dbReference>
<dbReference type="InterPro" id="IPR045985">
    <property type="entry name" value="DUF5941"/>
</dbReference>
<dbReference type="PROSITE" id="PS00379">
    <property type="entry name" value="CDP_ALCOHOL_P_TRANSF"/>
    <property type="match status" value="1"/>
</dbReference>
<feature type="transmembrane region" description="Helical" evidence="3">
    <location>
        <begin position="456"/>
        <end position="476"/>
    </location>
</feature>
<dbReference type="Proteomes" id="UP000649739">
    <property type="component" value="Unassembled WGS sequence"/>
</dbReference>
<dbReference type="Gene3D" id="1.20.120.1760">
    <property type="match status" value="1"/>
</dbReference>
<feature type="transmembrane region" description="Helical" evidence="3">
    <location>
        <begin position="353"/>
        <end position="372"/>
    </location>
</feature>
<feature type="transmembrane region" description="Helical" evidence="3">
    <location>
        <begin position="200"/>
        <end position="222"/>
    </location>
</feature>
<comment type="similarity">
    <text evidence="2">Belongs to the CDP-alcohol phosphatidyltransferase class-I family.</text>
</comment>
<accession>A0A8J3B872</accession>
<evidence type="ECO:0000256" key="2">
    <source>
        <dbReference type="RuleBase" id="RU003750"/>
    </source>
</evidence>
<keyword evidence="3" id="KW-0812">Transmembrane</keyword>
<keyword evidence="3" id="KW-0472">Membrane</keyword>
<dbReference type="AlphaFoldDB" id="A0A8J3B872"/>
<dbReference type="GO" id="GO:0016020">
    <property type="term" value="C:membrane"/>
    <property type="evidence" value="ECO:0007669"/>
    <property type="project" value="InterPro"/>
</dbReference>
<protein>
    <recommendedName>
        <fullName evidence="4">DUF5941 domain-containing protein</fullName>
    </recommendedName>
</protein>
<dbReference type="Pfam" id="PF01066">
    <property type="entry name" value="CDP-OH_P_transf"/>
    <property type="match status" value="1"/>
</dbReference>
<comment type="caution">
    <text evidence="5">The sequence shown here is derived from an EMBL/GenBank/DDBJ whole genome shotgun (WGS) entry which is preliminary data.</text>
</comment>
<dbReference type="GO" id="GO:0016780">
    <property type="term" value="F:phosphotransferase activity, for other substituted phosphate groups"/>
    <property type="evidence" value="ECO:0007669"/>
    <property type="project" value="InterPro"/>
</dbReference>
<reference evidence="5" key="1">
    <citation type="journal article" date="2014" name="Int. J. Syst. Evol. Microbiol.">
        <title>Complete genome sequence of Corynebacterium casei LMG S-19264T (=DSM 44701T), isolated from a smear-ripened cheese.</title>
        <authorList>
            <consortium name="US DOE Joint Genome Institute (JGI-PGF)"/>
            <person name="Walter F."/>
            <person name="Albersmeier A."/>
            <person name="Kalinowski J."/>
            <person name="Ruckert C."/>
        </authorList>
    </citation>
    <scope>NUCLEOTIDE SEQUENCE</scope>
    <source>
        <strain evidence="5">JCM 3090</strain>
    </source>
</reference>
<reference evidence="5" key="2">
    <citation type="submission" date="2020-09" db="EMBL/GenBank/DDBJ databases">
        <authorList>
            <person name="Sun Q."/>
            <person name="Ohkuma M."/>
        </authorList>
    </citation>
    <scope>NUCLEOTIDE SEQUENCE</scope>
    <source>
        <strain evidence="5">JCM 3090</strain>
    </source>
</reference>
<evidence type="ECO:0000256" key="3">
    <source>
        <dbReference type="SAM" id="Phobius"/>
    </source>
</evidence>
<sequence>MVGEPRDPDLVGNLRAAGAVDVAVLAPAELPRALVDTVGFDGALVVSGELVASRTVLRHLLTAPGGGAVALTGGPGAGPGLRVERGQVVGLDGPASFLGALRLNPAAARAVAPAQPAATPETLLGDLLAADLPVAAHGVRLLVAGRARDDAAAAGLARQRAGIDEDAAALRLSVKERDDFFTTFAISTWSPHVTRLAARVGLGPSAVTAVSVLLALLAAAAFVRATRLDLVAGGVLLYLSFVLDCVDGQVARYTRRFSRFGGWLDTMADRFKEYVVYGALAWGAQRSGLGDVWPLAIAAMVLQTVRHQTDFWYGALHDAAVRRPRGGPGGALGRMSERVQADAGSAGYWLKRILVFPIGERWALIALAAALFDGRVALLAVLTCGAFAAAYTLTLRSLRARVMRVPVLAGVDLPAVRDEDPPTRRAARGWRPPPLPATAAALLVAAAAVYEVPRVPIWVLLLLVSAAIGLAVCSRARPHDGPLDWLVPAALRGTEYLLLIAAGRAGGVPWPLVFAALLALALRHYDQQTRMEKQAPAAPRARWELPWPTRVVAVAVSAVAPPLAAVVFGLLTADSVVLLGVDVVRSRRAH</sequence>
<evidence type="ECO:0000259" key="4">
    <source>
        <dbReference type="Pfam" id="PF19365"/>
    </source>
</evidence>
<name>A0A8J3B872_9ACTN</name>
<keyword evidence="3" id="KW-1133">Transmembrane helix</keyword>
<keyword evidence="6" id="KW-1185">Reference proteome</keyword>
<proteinExistence type="inferred from homology"/>
<feature type="transmembrane region" description="Helical" evidence="3">
    <location>
        <begin position="496"/>
        <end position="522"/>
    </location>
</feature>